<evidence type="ECO:0000256" key="1">
    <source>
        <dbReference type="ARBA" id="ARBA00002536"/>
    </source>
</evidence>
<name>A0A506Y1F4_9MICO</name>
<evidence type="ECO:0000256" key="4">
    <source>
        <dbReference type="ARBA" id="ARBA00012949"/>
    </source>
</evidence>
<keyword evidence="7" id="KW-1278">Translocase</keyword>
<dbReference type="GO" id="GO:0004129">
    <property type="term" value="F:cytochrome-c oxidase activity"/>
    <property type="evidence" value="ECO:0007669"/>
    <property type="project" value="UniProtKB-EC"/>
</dbReference>
<evidence type="ECO:0000313" key="14">
    <source>
        <dbReference type="EMBL" id="TPW76366.1"/>
    </source>
</evidence>
<dbReference type="Proteomes" id="UP000316252">
    <property type="component" value="Unassembled WGS sequence"/>
</dbReference>
<evidence type="ECO:0000256" key="3">
    <source>
        <dbReference type="ARBA" id="ARBA00006870"/>
    </source>
</evidence>
<dbReference type="EMBL" id="VHQG01000002">
    <property type="protein sequence ID" value="TPW76366.1"/>
    <property type="molecule type" value="Genomic_DNA"/>
</dbReference>
<feature type="transmembrane region" description="Helical" evidence="13">
    <location>
        <begin position="54"/>
        <end position="74"/>
    </location>
</feature>
<dbReference type="GO" id="GO:0005886">
    <property type="term" value="C:plasma membrane"/>
    <property type="evidence" value="ECO:0007669"/>
    <property type="project" value="UniProtKB-SubCell"/>
</dbReference>
<comment type="caution">
    <text evidence="14">The sequence shown here is derived from an EMBL/GenBank/DDBJ whole genome shotgun (WGS) entry which is preliminary data.</text>
</comment>
<evidence type="ECO:0000256" key="2">
    <source>
        <dbReference type="ARBA" id="ARBA00004651"/>
    </source>
</evidence>
<keyword evidence="6 13" id="KW-0812">Transmembrane</keyword>
<evidence type="ECO:0000256" key="6">
    <source>
        <dbReference type="ARBA" id="ARBA00022692"/>
    </source>
</evidence>
<proteinExistence type="inferred from homology"/>
<evidence type="ECO:0000256" key="12">
    <source>
        <dbReference type="ARBA" id="ARBA00047816"/>
    </source>
</evidence>
<gene>
    <name evidence="14" type="ORF">FJ657_11350</name>
</gene>
<dbReference type="OrthoDB" id="5244617at2"/>
<dbReference type="Gene3D" id="1.10.287.70">
    <property type="match status" value="1"/>
</dbReference>
<sequence length="157" mass="17002">MKVNANLFLLLFFFFLAADAAYIIWHMIDSATIPAGTDIGGFISAVTGTGKVEWVGSVGIGLGAILSFFLQFYLRLAIKAQGGELPEDRSDATIDDGDAEQGHFSPWSWWPLVLTFGLGLMFLGLAVGVWIAIIGAPIVLIGVVGWQFEYVRGNFAR</sequence>
<evidence type="ECO:0000256" key="10">
    <source>
        <dbReference type="ARBA" id="ARBA00031366"/>
    </source>
</evidence>
<keyword evidence="15" id="KW-1185">Reference proteome</keyword>
<dbReference type="RefSeq" id="WP_141163721.1">
    <property type="nucleotide sequence ID" value="NZ_VHQG01000002.1"/>
</dbReference>
<protein>
    <recommendedName>
        <fullName evidence="4">cytochrome-c oxidase</fullName>
        <ecNumber evidence="4">7.1.1.9</ecNumber>
    </recommendedName>
    <alternativeName>
        <fullName evidence="11">Cytochrome aa3 subunit 4</fullName>
    </alternativeName>
    <alternativeName>
        <fullName evidence="10">Cytochrome c oxidase polypeptide IV</fullName>
    </alternativeName>
</protein>
<organism evidence="14 15">
    <name type="scientific">Schumannella soli</name>
    <dbReference type="NCBI Taxonomy" id="2590779"/>
    <lineage>
        <taxon>Bacteria</taxon>
        <taxon>Bacillati</taxon>
        <taxon>Actinomycetota</taxon>
        <taxon>Actinomycetes</taxon>
        <taxon>Micrococcales</taxon>
        <taxon>Microbacteriaceae</taxon>
        <taxon>Schumannella</taxon>
    </lineage>
</organism>
<keyword evidence="9 13" id="KW-0472">Membrane</keyword>
<feature type="transmembrane region" description="Helical" evidence="13">
    <location>
        <begin position="113"/>
        <end position="146"/>
    </location>
</feature>
<evidence type="ECO:0000313" key="15">
    <source>
        <dbReference type="Proteomes" id="UP000316252"/>
    </source>
</evidence>
<keyword evidence="8 13" id="KW-1133">Transmembrane helix</keyword>
<dbReference type="InterPro" id="IPR021050">
    <property type="entry name" value="Cyt_c_oxidase_su4_actinobac"/>
</dbReference>
<reference evidence="14 15" key="1">
    <citation type="submission" date="2019-06" db="EMBL/GenBank/DDBJ databases">
        <authorList>
            <person name="Li F."/>
        </authorList>
    </citation>
    <scope>NUCLEOTIDE SEQUENCE [LARGE SCALE GENOMIC DNA]</scope>
    <source>
        <strain evidence="14 15">10F1D-1</strain>
    </source>
</reference>
<evidence type="ECO:0000256" key="9">
    <source>
        <dbReference type="ARBA" id="ARBA00023136"/>
    </source>
</evidence>
<evidence type="ECO:0000256" key="7">
    <source>
        <dbReference type="ARBA" id="ARBA00022967"/>
    </source>
</evidence>
<comment type="catalytic activity">
    <reaction evidence="12">
        <text>4 Fe(II)-[cytochrome c] + O2 + 8 H(+)(in) = 4 Fe(III)-[cytochrome c] + 2 H2O + 4 H(+)(out)</text>
        <dbReference type="Rhea" id="RHEA:11436"/>
        <dbReference type="Rhea" id="RHEA-COMP:10350"/>
        <dbReference type="Rhea" id="RHEA-COMP:14399"/>
        <dbReference type="ChEBI" id="CHEBI:15377"/>
        <dbReference type="ChEBI" id="CHEBI:15378"/>
        <dbReference type="ChEBI" id="CHEBI:15379"/>
        <dbReference type="ChEBI" id="CHEBI:29033"/>
        <dbReference type="ChEBI" id="CHEBI:29034"/>
        <dbReference type="EC" id="7.1.1.9"/>
    </reaction>
</comment>
<evidence type="ECO:0000256" key="8">
    <source>
        <dbReference type="ARBA" id="ARBA00022989"/>
    </source>
</evidence>
<evidence type="ECO:0000256" key="13">
    <source>
        <dbReference type="SAM" id="Phobius"/>
    </source>
</evidence>
<dbReference type="AlphaFoldDB" id="A0A506Y1F4"/>
<dbReference type="Pfam" id="PF12270">
    <property type="entry name" value="Cyt_c_ox_IV"/>
    <property type="match status" value="1"/>
</dbReference>
<evidence type="ECO:0000256" key="11">
    <source>
        <dbReference type="ARBA" id="ARBA00031401"/>
    </source>
</evidence>
<comment type="subcellular location">
    <subcellularLocation>
        <location evidence="2">Cell membrane</location>
        <topology evidence="2">Multi-pass membrane protein</topology>
    </subcellularLocation>
</comment>
<accession>A0A506Y1F4</accession>
<keyword evidence="5" id="KW-1003">Cell membrane</keyword>
<dbReference type="GO" id="GO:0022900">
    <property type="term" value="P:electron transport chain"/>
    <property type="evidence" value="ECO:0007669"/>
    <property type="project" value="InterPro"/>
</dbReference>
<comment type="similarity">
    <text evidence="3">Belongs to the cytochrome c oxidase bacterial subunit CtaF family.</text>
</comment>
<dbReference type="EC" id="7.1.1.9" evidence="4"/>
<evidence type="ECO:0000256" key="5">
    <source>
        <dbReference type="ARBA" id="ARBA00022475"/>
    </source>
</evidence>
<comment type="function">
    <text evidence="1">Part of cytochrome c oxidase, its function is unknown.</text>
</comment>